<feature type="transmembrane region" description="Helical" evidence="6">
    <location>
        <begin position="145"/>
        <end position="174"/>
    </location>
</feature>
<evidence type="ECO:0000313" key="9">
    <source>
        <dbReference type="Proteomes" id="UP000662939"/>
    </source>
</evidence>
<keyword evidence="5" id="KW-0046">Antibiotic resistance</keyword>
<evidence type="ECO:0000256" key="3">
    <source>
        <dbReference type="ARBA" id="ARBA00022989"/>
    </source>
</evidence>
<dbReference type="RefSeq" id="WP_213171531.1">
    <property type="nucleotide sequence ID" value="NZ_CP070496.1"/>
</dbReference>
<feature type="transmembrane region" description="Helical" evidence="6">
    <location>
        <begin position="111"/>
        <end position="139"/>
    </location>
</feature>
<feature type="transmembrane region" description="Helical" evidence="6">
    <location>
        <begin position="68"/>
        <end position="90"/>
    </location>
</feature>
<evidence type="ECO:0000256" key="5">
    <source>
        <dbReference type="ARBA" id="ARBA00023251"/>
    </source>
</evidence>
<evidence type="ECO:0000256" key="4">
    <source>
        <dbReference type="ARBA" id="ARBA00023136"/>
    </source>
</evidence>
<keyword evidence="2 6" id="KW-0812">Transmembrane</keyword>
<evidence type="ECO:0000256" key="1">
    <source>
        <dbReference type="ARBA" id="ARBA00004141"/>
    </source>
</evidence>
<comment type="subcellular location">
    <subcellularLocation>
        <location evidence="6">Cell membrane</location>
        <topology evidence="6">Multi-pass membrane protein</topology>
    </subcellularLocation>
    <subcellularLocation>
        <location evidence="1">Membrane</location>
        <topology evidence="1">Multi-pass membrane protein</topology>
    </subcellularLocation>
</comment>
<evidence type="ECO:0000256" key="2">
    <source>
        <dbReference type="ARBA" id="ARBA00022692"/>
    </source>
</evidence>
<dbReference type="Proteomes" id="UP000662939">
    <property type="component" value="Chromosome"/>
</dbReference>
<dbReference type="InterPro" id="IPR000412">
    <property type="entry name" value="ABC_2_transport"/>
</dbReference>
<keyword evidence="9" id="KW-1185">Reference proteome</keyword>
<gene>
    <name evidence="8" type="ORF">JQS30_00845</name>
</gene>
<dbReference type="EMBL" id="CP070496">
    <property type="protein sequence ID" value="QSB05523.1"/>
    <property type="molecule type" value="Genomic_DNA"/>
</dbReference>
<evidence type="ECO:0000259" key="7">
    <source>
        <dbReference type="PROSITE" id="PS51012"/>
    </source>
</evidence>
<sequence length="262" mass="28303">MTSITSTVRDTNTMLRRNLVHLRRYPSLTAMIVGMPVVFLLLFVYVFGDVMGTGLAGAEAGRTEYLDFLTPGMLVLTLAAAAQGVAILVARDKEEGIMARFRTMDIARSSILSAHVLGNLFQTAIACVLFLALATALGYRPTASVAGWFTVIGLLILANIALSWLSVALGMAAASVETASNTPMPLLLLPFFGSGFVPVDSMPLGLRWFAQYQPFTPLIDSVRGLLAGETLGNELWLAVGWCVAIALIGYLWARRLFEKMSH</sequence>
<name>A0A895XPQ7_9ACTN</name>
<feature type="transmembrane region" description="Helical" evidence="6">
    <location>
        <begin position="25"/>
        <end position="48"/>
    </location>
</feature>
<keyword evidence="4 6" id="KW-0472">Membrane</keyword>
<dbReference type="PIRSF" id="PIRSF006648">
    <property type="entry name" value="DrrB"/>
    <property type="match status" value="1"/>
</dbReference>
<reference evidence="8" key="1">
    <citation type="submission" date="2021-02" db="EMBL/GenBank/DDBJ databases">
        <title>Natronoglycomyces albus gen. nov., sp. nov, a haloalkaliphilic actinobacterium from a soda solonchak soil.</title>
        <authorList>
            <person name="Sorokin D.Y."/>
            <person name="Khijniak T.V."/>
            <person name="Zakharycheva A.P."/>
            <person name="Boueva O.V."/>
            <person name="Ariskina E.V."/>
            <person name="Hahnke R.L."/>
            <person name="Bunk B."/>
            <person name="Sproer C."/>
            <person name="Schumann P."/>
            <person name="Evtushenko L.I."/>
            <person name="Kublanov I.V."/>
        </authorList>
    </citation>
    <scope>NUCLEOTIDE SEQUENCE</scope>
    <source>
        <strain evidence="8">DSM 106290</strain>
    </source>
</reference>
<keyword evidence="6" id="KW-0813">Transport</keyword>
<feature type="transmembrane region" description="Helical" evidence="6">
    <location>
        <begin position="235"/>
        <end position="253"/>
    </location>
</feature>
<protein>
    <recommendedName>
        <fullName evidence="6">Transport permease protein</fullName>
    </recommendedName>
</protein>
<keyword evidence="6" id="KW-1003">Cell membrane</keyword>
<dbReference type="InterPro" id="IPR051784">
    <property type="entry name" value="Nod_factor_ABC_transporter"/>
</dbReference>
<organism evidence="8 9">
    <name type="scientific">Natronoglycomyces albus</name>
    <dbReference type="NCBI Taxonomy" id="2811108"/>
    <lineage>
        <taxon>Bacteria</taxon>
        <taxon>Bacillati</taxon>
        <taxon>Actinomycetota</taxon>
        <taxon>Actinomycetes</taxon>
        <taxon>Glycomycetales</taxon>
        <taxon>Glycomycetaceae</taxon>
        <taxon>Natronoglycomyces</taxon>
    </lineage>
</organism>
<dbReference type="KEGG" id="nav:JQS30_00845"/>
<dbReference type="AlphaFoldDB" id="A0A895XPQ7"/>
<dbReference type="PROSITE" id="PS51012">
    <property type="entry name" value="ABC_TM2"/>
    <property type="match status" value="1"/>
</dbReference>
<feature type="domain" description="ABC transmembrane type-2" evidence="7">
    <location>
        <begin position="27"/>
        <end position="260"/>
    </location>
</feature>
<feature type="transmembrane region" description="Helical" evidence="6">
    <location>
        <begin position="186"/>
        <end position="210"/>
    </location>
</feature>
<evidence type="ECO:0000256" key="6">
    <source>
        <dbReference type="RuleBase" id="RU361157"/>
    </source>
</evidence>
<proteinExistence type="inferred from homology"/>
<dbReference type="Pfam" id="PF01061">
    <property type="entry name" value="ABC2_membrane"/>
    <property type="match status" value="1"/>
</dbReference>
<dbReference type="InterPro" id="IPR013525">
    <property type="entry name" value="ABC2_TM"/>
</dbReference>
<dbReference type="GO" id="GO:0140359">
    <property type="term" value="F:ABC-type transporter activity"/>
    <property type="evidence" value="ECO:0007669"/>
    <property type="project" value="InterPro"/>
</dbReference>
<dbReference type="PANTHER" id="PTHR43229:SF2">
    <property type="entry name" value="NODULATION PROTEIN J"/>
    <property type="match status" value="1"/>
</dbReference>
<dbReference type="GO" id="GO:0043190">
    <property type="term" value="C:ATP-binding cassette (ABC) transporter complex"/>
    <property type="evidence" value="ECO:0007669"/>
    <property type="project" value="InterPro"/>
</dbReference>
<dbReference type="InterPro" id="IPR047817">
    <property type="entry name" value="ABC2_TM_bact-type"/>
</dbReference>
<comment type="similarity">
    <text evidence="6">Belongs to the ABC-2 integral membrane protein family.</text>
</comment>
<keyword evidence="3 6" id="KW-1133">Transmembrane helix</keyword>
<dbReference type="PANTHER" id="PTHR43229">
    <property type="entry name" value="NODULATION PROTEIN J"/>
    <property type="match status" value="1"/>
</dbReference>
<dbReference type="GO" id="GO:0046677">
    <property type="term" value="P:response to antibiotic"/>
    <property type="evidence" value="ECO:0007669"/>
    <property type="project" value="UniProtKB-KW"/>
</dbReference>
<accession>A0A895XPQ7</accession>
<evidence type="ECO:0000313" key="8">
    <source>
        <dbReference type="EMBL" id="QSB05523.1"/>
    </source>
</evidence>